<protein>
    <submittedName>
        <fullName evidence="1">WG repeat-containing protein</fullName>
    </submittedName>
</protein>
<keyword evidence="2" id="KW-1185">Reference proteome</keyword>
<proteinExistence type="predicted"/>
<comment type="caution">
    <text evidence="1">The sequence shown here is derived from an EMBL/GenBank/DDBJ whole genome shotgun (WGS) entry which is preliminary data.</text>
</comment>
<gene>
    <name evidence="1" type="ORF">Q0590_37145</name>
</gene>
<dbReference type="Pfam" id="PF14903">
    <property type="entry name" value="WG_beta_rep"/>
    <property type="match status" value="1"/>
</dbReference>
<dbReference type="EMBL" id="JAUKPO010000135">
    <property type="protein sequence ID" value="MDO1451955.1"/>
    <property type="molecule type" value="Genomic_DNA"/>
</dbReference>
<dbReference type="PROSITE" id="PS51257">
    <property type="entry name" value="PROKAR_LIPOPROTEIN"/>
    <property type="match status" value="1"/>
</dbReference>
<evidence type="ECO:0000313" key="2">
    <source>
        <dbReference type="Proteomes" id="UP001168528"/>
    </source>
</evidence>
<evidence type="ECO:0000313" key="1">
    <source>
        <dbReference type="EMBL" id="MDO1451955.1"/>
    </source>
</evidence>
<accession>A0ABT8RIP3</accession>
<sequence length="202" mass="22975">MKITAIALVGVAILSLSSCRQEIDQAITNYQYFDLVETDTLEKSILVAVTDEEFLEYGSRVAYVNLKGDTIIPLGKYAYYGTDSLIHYANVIEYPNDSTFGRQIAINRDQKVLFDLVMFDNGPEPFVEGLTRVSRNGKMGYANETGKVVIPCIYDYAKQFYQGKAEVTFEAVEYMDGDEHRRVESEEWFEIDRKGNKIKNAP</sequence>
<dbReference type="InterPro" id="IPR032774">
    <property type="entry name" value="WG_beta_rep"/>
</dbReference>
<dbReference type="RefSeq" id="WP_302042749.1">
    <property type="nucleotide sequence ID" value="NZ_JAUKPO010000135.1"/>
</dbReference>
<name>A0ABT8RIP3_9BACT</name>
<reference evidence="1" key="1">
    <citation type="submission" date="2023-07" db="EMBL/GenBank/DDBJ databases">
        <title>The genome sequence of Rhodocytophaga aerolata KACC 12507.</title>
        <authorList>
            <person name="Zhang X."/>
        </authorList>
    </citation>
    <scope>NUCLEOTIDE SEQUENCE</scope>
    <source>
        <strain evidence="1">KACC 12507</strain>
    </source>
</reference>
<dbReference type="Proteomes" id="UP001168528">
    <property type="component" value="Unassembled WGS sequence"/>
</dbReference>
<organism evidence="1 2">
    <name type="scientific">Rhodocytophaga aerolata</name>
    <dbReference type="NCBI Taxonomy" id="455078"/>
    <lineage>
        <taxon>Bacteria</taxon>
        <taxon>Pseudomonadati</taxon>
        <taxon>Bacteroidota</taxon>
        <taxon>Cytophagia</taxon>
        <taxon>Cytophagales</taxon>
        <taxon>Rhodocytophagaceae</taxon>
        <taxon>Rhodocytophaga</taxon>
    </lineage>
</organism>